<evidence type="ECO:0000313" key="6">
    <source>
        <dbReference type="Proteomes" id="UP000199749"/>
    </source>
</evidence>
<dbReference type="Proteomes" id="UP000257607">
    <property type="component" value="Chromosome"/>
</dbReference>
<dbReference type="Gene3D" id="3.30.1330.80">
    <property type="entry name" value="Hypothetical protein, similar to alpha- acetolactate decarboxylase, domain 2"/>
    <property type="match status" value="1"/>
</dbReference>
<evidence type="ECO:0000313" key="3">
    <source>
        <dbReference type="EMBL" id="AXN35381.1"/>
    </source>
</evidence>
<dbReference type="EMBL" id="CP031003">
    <property type="protein sequence ID" value="AXN35381.1"/>
    <property type="molecule type" value="Genomic_DNA"/>
</dbReference>
<dbReference type="EMBL" id="AP024685">
    <property type="protein sequence ID" value="BCX31134.1"/>
    <property type="molecule type" value="Genomic_DNA"/>
</dbReference>
<keyword evidence="8" id="KW-1185">Reference proteome</keyword>
<evidence type="ECO:0000313" key="8">
    <source>
        <dbReference type="Proteomes" id="UP000825100"/>
    </source>
</evidence>
<dbReference type="Pfam" id="PF03479">
    <property type="entry name" value="PCC"/>
    <property type="match status" value="1"/>
</dbReference>
<dbReference type="PANTHER" id="PTHR34988">
    <property type="entry name" value="PROTEIN, PUTATIVE-RELATED"/>
    <property type="match status" value="1"/>
</dbReference>
<dbReference type="EMBL" id="CP117683">
    <property type="protein sequence ID" value="WDC91621.1"/>
    <property type="molecule type" value="Genomic_DNA"/>
</dbReference>
<organism evidence="3 7">
    <name type="scientific">Latilactobacillus curvatus</name>
    <name type="common">Lactobacillus curvatus</name>
    <dbReference type="NCBI Taxonomy" id="28038"/>
    <lineage>
        <taxon>Bacteria</taxon>
        <taxon>Bacillati</taxon>
        <taxon>Bacillota</taxon>
        <taxon>Bacilli</taxon>
        <taxon>Lactobacillales</taxon>
        <taxon>Lactobacillaceae</taxon>
        <taxon>Latilactobacillus</taxon>
    </lineage>
</organism>
<evidence type="ECO:0000313" key="4">
    <source>
        <dbReference type="EMBL" id="BCX31134.1"/>
    </source>
</evidence>
<dbReference type="InterPro" id="IPR025707">
    <property type="entry name" value="DNA_bp_PD1"/>
</dbReference>
<reference evidence="4 8" key="3">
    <citation type="submission" date="2021-05" db="EMBL/GenBank/DDBJ databases">
        <title>Complete Genome Sequence of Latilactobacillus sp. Strain WDN19, a High D-Aspartate-producing Lactic Acid Bacterium Isolated from a Japanese Pickle.</title>
        <authorList>
            <person name="Kajitani K."/>
            <person name="Takahashi S."/>
        </authorList>
    </citation>
    <scope>NUCLEOTIDE SEQUENCE [LARGE SCALE GENOMIC DNA]</scope>
    <source>
        <strain evidence="4 8">WDN19</strain>
    </source>
</reference>
<reference evidence="5" key="4">
    <citation type="submission" date="2023-02" db="EMBL/GenBank/DDBJ databases">
        <title>Complete genome sequence of Lactobacillus curvatus CACC879 isolated from Pig feces.</title>
        <authorList>
            <person name="Park S."/>
            <person name="Park M.A."/>
            <person name="Kim D.-H."/>
            <person name="Kim Y."/>
        </authorList>
    </citation>
    <scope>NUCLEOTIDE SEQUENCE</scope>
    <source>
        <strain evidence="5">CACC879</strain>
    </source>
</reference>
<dbReference type="Proteomes" id="UP000199749">
    <property type="component" value="Chromosome"/>
</dbReference>
<dbReference type="GeneID" id="49610888"/>
<name>A0A1B2A5X8_LATCU</name>
<dbReference type="EMBL" id="CP022474">
    <property type="protein sequence ID" value="ASN59627.1"/>
    <property type="molecule type" value="Genomic_DNA"/>
</dbReference>
<proteinExistence type="predicted"/>
<evidence type="ECO:0000313" key="2">
    <source>
        <dbReference type="EMBL" id="ASN59627.1"/>
    </source>
</evidence>
<reference evidence="2 6" key="1">
    <citation type="submission" date="2017-07" db="EMBL/GenBank/DDBJ databases">
        <title>Lactobacillus curvatus MRS6 whole genome.</title>
        <authorList>
            <person name="Jans C."/>
            <person name="Lagler S."/>
            <person name="Lacroix C."/>
            <person name="Meile L."/>
            <person name="Stevens M.J.A."/>
        </authorList>
    </citation>
    <scope>NUCLEOTIDE SEQUENCE [LARGE SCALE GENOMIC DNA]</scope>
    <source>
        <strain evidence="2 6">MRS6</strain>
    </source>
</reference>
<evidence type="ECO:0000313" key="5">
    <source>
        <dbReference type="EMBL" id="WDC91621.1"/>
    </source>
</evidence>
<dbReference type="AlphaFoldDB" id="A0A1B2A5X8"/>
<dbReference type="Proteomes" id="UP001215533">
    <property type="component" value="Chromosome"/>
</dbReference>
<dbReference type="RefSeq" id="WP_004265759.1">
    <property type="nucleotide sequence ID" value="NZ_AP024685.1"/>
</dbReference>
<dbReference type="GO" id="GO:0003677">
    <property type="term" value="F:DNA binding"/>
    <property type="evidence" value="ECO:0007669"/>
    <property type="project" value="UniProtKB-KW"/>
</dbReference>
<dbReference type="CDD" id="cd11378">
    <property type="entry name" value="DUF296"/>
    <property type="match status" value="1"/>
</dbReference>
<dbReference type="InterPro" id="IPR005175">
    <property type="entry name" value="PPC_dom"/>
</dbReference>
<accession>A0A1B2A5X8</accession>
<dbReference type="PIRSF" id="PIRSF016702">
    <property type="entry name" value="DNA_bp_PD1"/>
    <property type="match status" value="1"/>
</dbReference>
<dbReference type="SUPFAM" id="SSF117856">
    <property type="entry name" value="AF0104/ALDC/Ptd012-like"/>
    <property type="match status" value="1"/>
</dbReference>
<dbReference type="PROSITE" id="PS51742">
    <property type="entry name" value="PPC"/>
    <property type="match status" value="1"/>
</dbReference>
<keyword evidence="4" id="KW-0238">DNA-binding</keyword>
<feature type="domain" description="PPC" evidence="1">
    <location>
        <begin position="4"/>
        <end position="139"/>
    </location>
</feature>
<evidence type="ECO:0000313" key="7">
    <source>
        <dbReference type="Proteomes" id="UP000257607"/>
    </source>
</evidence>
<dbReference type="OrthoDB" id="9791702at2"/>
<evidence type="ECO:0000259" key="1">
    <source>
        <dbReference type="PROSITE" id="PS51742"/>
    </source>
</evidence>
<protein>
    <submittedName>
        <fullName evidence="4">DNA-binding protein</fullName>
    </submittedName>
    <submittedName>
        <fullName evidence="3">DUF296 domain-containing protein</fullName>
    </submittedName>
</protein>
<dbReference type="PANTHER" id="PTHR34988:SF1">
    <property type="entry name" value="DNA-BINDING PROTEIN"/>
    <property type="match status" value="1"/>
</dbReference>
<dbReference type="Proteomes" id="UP000825100">
    <property type="component" value="Chromosome"/>
</dbReference>
<reference evidence="3 7" key="2">
    <citation type="submission" date="2018-07" db="EMBL/GenBank/DDBJ databases">
        <title>Lactobacillus curvatus genome sequence.</title>
        <authorList>
            <person name="Prechtl R."/>
        </authorList>
    </citation>
    <scope>NUCLEOTIDE SEQUENCE [LARGE SCALE GENOMIC DNA]</scope>
    <source>
        <strain evidence="3 7">TMW 1.1928</strain>
    </source>
</reference>
<sequence>MKTFQKEHQIICRLEVGDEILTELKYLAATFPNQLGTITGIGACDEVTVSVYSPETDQYIATSSQEQVELLALSGNVENANGTIDVHLHASFARLDTSVFGGHLERAVISRTGELIVSLIPVSIGRVTHTATKLQVLDI</sequence>
<gene>
    <name evidence="2" type="ORF">CG419_02875</name>
    <name evidence="3" type="ORF">DT351_02990</name>
    <name evidence="4" type="ORF">LTWDN19_17010</name>
    <name evidence="5" type="ORF">PSR33_05355</name>
</gene>